<keyword evidence="4 11" id="KW-0808">Transferase</keyword>
<evidence type="ECO:0000256" key="9">
    <source>
        <dbReference type="ARBA" id="ARBA00023209"/>
    </source>
</evidence>
<evidence type="ECO:0000313" key="13">
    <source>
        <dbReference type="EMBL" id="AZQ76305.1"/>
    </source>
</evidence>
<dbReference type="Gene3D" id="1.20.120.1760">
    <property type="match status" value="1"/>
</dbReference>
<dbReference type="GO" id="GO:0008444">
    <property type="term" value="F:CDP-diacylglycerol-glycerol-3-phosphate 3-phosphatidyltransferase activity"/>
    <property type="evidence" value="ECO:0007669"/>
    <property type="project" value="InterPro"/>
</dbReference>
<proteinExistence type="inferred from homology"/>
<accession>A0A3S9PVD2</accession>
<feature type="transmembrane region" description="Helical" evidence="12">
    <location>
        <begin position="128"/>
        <end position="147"/>
    </location>
</feature>
<keyword evidence="3" id="KW-0444">Lipid biosynthesis</keyword>
<keyword evidence="10" id="KW-1208">Phospholipid metabolism</keyword>
<dbReference type="UniPathway" id="UPA00085"/>
<evidence type="ECO:0000256" key="4">
    <source>
        <dbReference type="ARBA" id="ARBA00022679"/>
    </source>
</evidence>
<dbReference type="RefSeq" id="WP_126703114.1">
    <property type="nucleotide sequence ID" value="NZ_CP034593.1"/>
</dbReference>
<feature type="transmembrane region" description="Helical" evidence="12">
    <location>
        <begin position="97"/>
        <end position="116"/>
    </location>
</feature>
<dbReference type="InterPro" id="IPR000462">
    <property type="entry name" value="CDP-OH_P_trans"/>
</dbReference>
<name>A0A3S9PVD2_9ACTO</name>
<dbReference type="PANTHER" id="PTHR14269:SF11">
    <property type="entry name" value="CDP-DIACYLGLYCEROL--GLYCEROL-3-PHOSPHATE 3-PHOSPHATIDYLTRANSFERASE"/>
    <property type="match status" value="1"/>
</dbReference>
<dbReference type="PIRSF" id="PIRSF000847">
    <property type="entry name" value="Phos_ph_gly_syn"/>
    <property type="match status" value="1"/>
</dbReference>
<keyword evidence="6 12" id="KW-1133">Transmembrane helix</keyword>
<keyword evidence="7" id="KW-0443">Lipid metabolism</keyword>
<organism evidence="13 14">
    <name type="scientific">Flaviflexus ciconiae</name>
    <dbReference type="NCBI Taxonomy" id="2496867"/>
    <lineage>
        <taxon>Bacteria</taxon>
        <taxon>Bacillati</taxon>
        <taxon>Actinomycetota</taxon>
        <taxon>Actinomycetes</taxon>
        <taxon>Actinomycetales</taxon>
        <taxon>Actinomycetaceae</taxon>
        <taxon>Flaviflexus</taxon>
    </lineage>
</organism>
<comment type="subcellular location">
    <subcellularLocation>
        <location evidence="1">Membrane</location>
        <topology evidence="1">Multi-pass membrane protein</topology>
    </subcellularLocation>
</comment>
<evidence type="ECO:0000256" key="11">
    <source>
        <dbReference type="RuleBase" id="RU003750"/>
    </source>
</evidence>
<comment type="similarity">
    <text evidence="2 11">Belongs to the CDP-alcohol phosphatidyltransferase class-I family.</text>
</comment>
<dbReference type="InterPro" id="IPR048254">
    <property type="entry name" value="CDP_ALCOHOL_P_TRANSF_CS"/>
</dbReference>
<dbReference type="InterPro" id="IPR004570">
    <property type="entry name" value="Phosphatidylglycerol_P_synth"/>
</dbReference>
<dbReference type="PANTHER" id="PTHR14269">
    <property type="entry name" value="CDP-DIACYLGLYCEROL--GLYCEROL-3-PHOSPHATE 3-PHOSPHATIDYLTRANSFERASE-RELATED"/>
    <property type="match status" value="1"/>
</dbReference>
<feature type="transmembrane region" description="Helical" evidence="12">
    <location>
        <begin position="12"/>
        <end position="33"/>
    </location>
</feature>
<dbReference type="PROSITE" id="PS00379">
    <property type="entry name" value="CDP_ALCOHOL_P_TRANSF"/>
    <property type="match status" value="1"/>
</dbReference>
<keyword evidence="5 12" id="KW-0812">Transmembrane</keyword>
<feature type="transmembrane region" description="Helical" evidence="12">
    <location>
        <begin position="153"/>
        <end position="177"/>
    </location>
</feature>
<protein>
    <submittedName>
        <fullName evidence="13">CDP-alcohol phosphatidyltransferase family protein</fullName>
    </submittedName>
</protein>
<dbReference type="AlphaFoldDB" id="A0A3S9PVD2"/>
<keyword evidence="9" id="KW-0594">Phospholipid biosynthesis</keyword>
<evidence type="ECO:0000256" key="1">
    <source>
        <dbReference type="ARBA" id="ARBA00004141"/>
    </source>
</evidence>
<gene>
    <name evidence="13" type="ORF">EJ997_02080</name>
</gene>
<evidence type="ECO:0000256" key="6">
    <source>
        <dbReference type="ARBA" id="ARBA00022989"/>
    </source>
</evidence>
<dbReference type="GO" id="GO:0046474">
    <property type="term" value="P:glycerophospholipid biosynthetic process"/>
    <property type="evidence" value="ECO:0007669"/>
    <property type="project" value="TreeGrafter"/>
</dbReference>
<reference evidence="13 14" key="1">
    <citation type="submission" date="2018-12" db="EMBL/GenBank/DDBJ databases">
        <title>Complete genome sequence of Flaviflexus sp. H23T48.</title>
        <authorList>
            <person name="Bae J.-W."/>
            <person name="Lee J.-Y."/>
        </authorList>
    </citation>
    <scope>NUCLEOTIDE SEQUENCE [LARGE SCALE GENOMIC DNA]</scope>
    <source>
        <strain evidence="13 14">H23T48</strain>
    </source>
</reference>
<dbReference type="EMBL" id="CP034593">
    <property type="protein sequence ID" value="AZQ76305.1"/>
    <property type="molecule type" value="Genomic_DNA"/>
</dbReference>
<dbReference type="KEGG" id="flh:EJ997_02080"/>
<dbReference type="Proteomes" id="UP000280344">
    <property type="component" value="Chromosome"/>
</dbReference>
<feature type="transmembrane region" description="Helical" evidence="12">
    <location>
        <begin position="39"/>
        <end position="59"/>
    </location>
</feature>
<dbReference type="InterPro" id="IPR043130">
    <property type="entry name" value="CDP-OH_PTrfase_TM_dom"/>
</dbReference>
<dbReference type="OrthoDB" id="9796672at2"/>
<evidence type="ECO:0000256" key="3">
    <source>
        <dbReference type="ARBA" id="ARBA00022516"/>
    </source>
</evidence>
<evidence type="ECO:0000256" key="8">
    <source>
        <dbReference type="ARBA" id="ARBA00023136"/>
    </source>
</evidence>
<evidence type="ECO:0000256" key="10">
    <source>
        <dbReference type="ARBA" id="ARBA00023264"/>
    </source>
</evidence>
<dbReference type="InterPro" id="IPR050324">
    <property type="entry name" value="CDP-alcohol_PTase-I"/>
</dbReference>
<keyword evidence="14" id="KW-1185">Reference proteome</keyword>
<evidence type="ECO:0000313" key="14">
    <source>
        <dbReference type="Proteomes" id="UP000280344"/>
    </source>
</evidence>
<dbReference type="Pfam" id="PF01066">
    <property type="entry name" value="CDP-OH_P_transf"/>
    <property type="match status" value="1"/>
</dbReference>
<evidence type="ECO:0000256" key="12">
    <source>
        <dbReference type="SAM" id="Phobius"/>
    </source>
</evidence>
<evidence type="ECO:0000256" key="5">
    <source>
        <dbReference type="ARBA" id="ARBA00022692"/>
    </source>
</evidence>
<keyword evidence="8 12" id="KW-0472">Membrane</keyword>
<sequence length="191" mass="21197">MEPKLTRDDWLTVPNIITVIRLLLLVPIAYLLVFDMAPVMTAILLVIFGATDWIDGYIARRFNQVSRVGEVLDPIADRLGVAVIAIFLVVGHHLPDWIAYCIVVTDLALATIYLIFKAKHRPKVSYLGKIRTAVLMAGLPLTVFGRIQELDFIGTIGIGLTALGAILHAVTGATYAWEIYRVSKQNREIES</sequence>
<dbReference type="GO" id="GO:0016020">
    <property type="term" value="C:membrane"/>
    <property type="evidence" value="ECO:0007669"/>
    <property type="project" value="UniProtKB-SubCell"/>
</dbReference>
<evidence type="ECO:0000256" key="7">
    <source>
        <dbReference type="ARBA" id="ARBA00023098"/>
    </source>
</evidence>
<evidence type="ECO:0000256" key="2">
    <source>
        <dbReference type="ARBA" id="ARBA00010441"/>
    </source>
</evidence>